<protein>
    <submittedName>
        <fullName evidence="3">Uncharacterized protein</fullName>
    </submittedName>
</protein>
<evidence type="ECO:0000256" key="1">
    <source>
        <dbReference type="PROSITE-ProRule" id="PRU00221"/>
    </source>
</evidence>
<keyword evidence="1" id="KW-0853">WD repeat</keyword>
<dbReference type="Proteomes" id="UP000054408">
    <property type="component" value="Unassembled WGS sequence"/>
</dbReference>
<sequence>MRIVTCADTVAVWELDAPLTPEVEMKPHKTSTTHCARWNHNNQFIASIHCVWWWRWHHCAIACLWGSARHAGVRAVLALAFSAGSRYVVAGGMARSVQVWDLKTRSMVKSFDDGHAQQVTRIVFTPSDKAVVSGDAAGVLLVHSLVHSREMARLEPPSPAAITDIGFSPFKKSLLAATHDDGSFRLWNVSSGAEHAVFPAAHDGPASGLAFSPVNHLLCTTVGHDKRIVFYDVFEKKIVKVIHAPVPLSCIAFLDDGFTLVVGTTAGSVLVYNLKARSSAPATTLQAHPGSSVAAIDVENTVSGKRSSARPGASAGASAALTAGGASAGPATAPVASSAPPPAARRERASPARTSAYSAYANMDMFSPLKGSAAPRGARTSHSPPQHAGLPPSRAAVEPRSPPHSPPRSPSAPGSRGMPSTYTAAASKIQNALQSYASPARAPEDVPASEAYGYTSPSSSLVSPSRPRSGSAARTPVSSVDTATPSLPAAPLASAPAPASAPASGFETEFVRNMLEESLSAFRDSIHRDIQNLHVDMLRQFQVQQAEIVALLEKYSSRGAAAAAEPVASTAPPPSSAVASFFRTVSQQ</sequence>
<dbReference type="InterPro" id="IPR001680">
    <property type="entry name" value="WD40_rpt"/>
</dbReference>
<evidence type="ECO:0000256" key="2">
    <source>
        <dbReference type="SAM" id="MobiDB-lite"/>
    </source>
</evidence>
<dbReference type="OrthoDB" id="1602884at2759"/>
<dbReference type="GO" id="GO:0000278">
    <property type="term" value="P:mitotic cell cycle"/>
    <property type="evidence" value="ECO:0007669"/>
    <property type="project" value="TreeGrafter"/>
</dbReference>
<proteinExistence type="predicted"/>
<dbReference type="InterPro" id="IPR015943">
    <property type="entry name" value="WD40/YVTN_repeat-like_dom_sf"/>
</dbReference>
<evidence type="ECO:0000313" key="4">
    <source>
        <dbReference type="Proteomes" id="UP000054408"/>
    </source>
</evidence>
<feature type="compositionally biased region" description="Low complexity" evidence="2">
    <location>
        <begin position="482"/>
        <end position="503"/>
    </location>
</feature>
<dbReference type="InterPro" id="IPR036322">
    <property type="entry name" value="WD40_repeat_dom_sf"/>
</dbReference>
<name>A0A0L0DAD2_THETB</name>
<dbReference type="SMART" id="SM00320">
    <property type="entry name" value="WD40"/>
    <property type="match status" value="5"/>
</dbReference>
<feature type="compositionally biased region" description="Pro residues" evidence="2">
    <location>
        <begin position="400"/>
        <end position="410"/>
    </location>
</feature>
<accession>A0A0L0DAD2</accession>
<dbReference type="STRING" id="461836.A0A0L0DAD2"/>
<dbReference type="RefSeq" id="XP_013758071.1">
    <property type="nucleotide sequence ID" value="XM_013902617.1"/>
</dbReference>
<dbReference type="GO" id="GO:0036064">
    <property type="term" value="C:ciliary basal body"/>
    <property type="evidence" value="ECO:0007669"/>
    <property type="project" value="TreeGrafter"/>
</dbReference>
<dbReference type="GO" id="GO:0005737">
    <property type="term" value="C:cytoplasm"/>
    <property type="evidence" value="ECO:0007669"/>
    <property type="project" value="TreeGrafter"/>
</dbReference>
<dbReference type="PROSITE" id="PS50082">
    <property type="entry name" value="WD_REPEATS_2"/>
    <property type="match status" value="1"/>
</dbReference>
<dbReference type="GO" id="GO:0005814">
    <property type="term" value="C:centriole"/>
    <property type="evidence" value="ECO:0007669"/>
    <property type="project" value="TreeGrafter"/>
</dbReference>
<dbReference type="PANTHER" id="PTHR44414:SF1">
    <property type="entry name" value="PROTEIN NEDD1"/>
    <property type="match status" value="1"/>
</dbReference>
<gene>
    <name evidence="3" type="ORF">AMSG_11873</name>
</gene>
<keyword evidence="4" id="KW-1185">Reference proteome</keyword>
<dbReference type="GO" id="GO:0000922">
    <property type="term" value="C:spindle pole"/>
    <property type="evidence" value="ECO:0007669"/>
    <property type="project" value="TreeGrafter"/>
</dbReference>
<dbReference type="Pfam" id="PF00400">
    <property type="entry name" value="WD40"/>
    <property type="match status" value="2"/>
</dbReference>
<dbReference type="EMBL" id="GL349454">
    <property type="protein sequence ID" value="KNC49314.1"/>
    <property type="molecule type" value="Genomic_DNA"/>
</dbReference>
<dbReference type="OMA" id="GTMVLWD"/>
<reference evidence="3 4" key="1">
    <citation type="submission" date="2010-05" db="EMBL/GenBank/DDBJ databases">
        <title>The Genome Sequence of Thecamonas trahens ATCC 50062.</title>
        <authorList>
            <consortium name="The Broad Institute Genome Sequencing Platform"/>
            <person name="Russ C."/>
            <person name="Cuomo C."/>
            <person name="Shea T."/>
            <person name="Young S.K."/>
            <person name="Zeng Q."/>
            <person name="Koehrsen M."/>
            <person name="Haas B."/>
            <person name="Borodovsky M."/>
            <person name="Guigo R."/>
            <person name="Alvarado L."/>
            <person name="Berlin A."/>
            <person name="Bochicchio J."/>
            <person name="Borenstein D."/>
            <person name="Chapman S."/>
            <person name="Chen Z."/>
            <person name="Freedman E."/>
            <person name="Gellesch M."/>
            <person name="Goldberg J."/>
            <person name="Griggs A."/>
            <person name="Gujja S."/>
            <person name="Heilman E."/>
            <person name="Heiman D."/>
            <person name="Hepburn T."/>
            <person name="Howarth C."/>
            <person name="Jen D."/>
            <person name="Larson L."/>
            <person name="Mehta T."/>
            <person name="Park D."/>
            <person name="Pearson M."/>
            <person name="Roberts A."/>
            <person name="Saif S."/>
            <person name="Shenoy N."/>
            <person name="Sisk P."/>
            <person name="Stolte C."/>
            <person name="Sykes S."/>
            <person name="Thomson T."/>
            <person name="Walk T."/>
            <person name="White J."/>
            <person name="Yandava C."/>
            <person name="Burger G."/>
            <person name="Gray M.W."/>
            <person name="Holland P.W.H."/>
            <person name="King N."/>
            <person name="Lang F.B.F."/>
            <person name="Roger A.J."/>
            <person name="Ruiz-Trillo I."/>
            <person name="Lander E."/>
            <person name="Nusbaum C."/>
        </authorList>
    </citation>
    <scope>NUCLEOTIDE SEQUENCE [LARGE SCALE GENOMIC DNA]</scope>
    <source>
        <strain evidence="3 4">ATCC 50062</strain>
    </source>
</reference>
<feature type="compositionally biased region" description="Low complexity" evidence="2">
    <location>
        <begin position="456"/>
        <end position="474"/>
    </location>
</feature>
<evidence type="ECO:0000313" key="3">
    <source>
        <dbReference type="EMBL" id="KNC49314.1"/>
    </source>
</evidence>
<dbReference type="GeneID" id="25569788"/>
<organism evidence="3 4">
    <name type="scientific">Thecamonas trahens ATCC 50062</name>
    <dbReference type="NCBI Taxonomy" id="461836"/>
    <lineage>
        <taxon>Eukaryota</taxon>
        <taxon>Apusozoa</taxon>
        <taxon>Apusomonadida</taxon>
        <taxon>Apusomonadidae</taxon>
        <taxon>Thecamonas</taxon>
    </lineage>
</organism>
<feature type="compositionally biased region" description="Low complexity" evidence="2">
    <location>
        <begin position="323"/>
        <end position="338"/>
    </location>
</feature>
<dbReference type="InterPro" id="IPR052818">
    <property type="entry name" value="NEDD1_Spindle_Assembly"/>
</dbReference>
<feature type="region of interest" description="Disordered" evidence="2">
    <location>
        <begin position="434"/>
        <end position="503"/>
    </location>
</feature>
<dbReference type="AlphaFoldDB" id="A0A0L0DAD2"/>
<feature type="repeat" description="WD" evidence="1">
    <location>
        <begin position="76"/>
        <end position="110"/>
    </location>
</feature>
<feature type="region of interest" description="Disordered" evidence="2">
    <location>
        <begin position="370"/>
        <end position="421"/>
    </location>
</feature>
<feature type="compositionally biased region" description="Low complexity" evidence="2">
    <location>
        <begin position="411"/>
        <end position="420"/>
    </location>
</feature>
<dbReference type="GO" id="GO:0043015">
    <property type="term" value="F:gamma-tubulin binding"/>
    <property type="evidence" value="ECO:0007669"/>
    <property type="project" value="TreeGrafter"/>
</dbReference>
<dbReference type="Gene3D" id="2.130.10.10">
    <property type="entry name" value="YVTN repeat-like/Quinoprotein amine dehydrogenase"/>
    <property type="match status" value="2"/>
</dbReference>
<dbReference type="GO" id="GO:0007020">
    <property type="term" value="P:microtubule nucleation"/>
    <property type="evidence" value="ECO:0007669"/>
    <property type="project" value="TreeGrafter"/>
</dbReference>
<feature type="region of interest" description="Disordered" evidence="2">
    <location>
        <begin position="323"/>
        <end position="353"/>
    </location>
</feature>
<dbReference type="PANTHER" id="PTHR44414">
    <property type="entry name" value="PROTEIN NEDD1"/>
    <property type="match status" value="1"/>
</dbReference>
<dbReference type="GO" id="GO:0005813">
    <property type="term" value="C:centrosome"/>
    <property type="evidence" value="ECO:0007669"/>
    <property type="project" value="TreeGrafter"/>
</dbReference>
<dbReference type="SUPFAM" id="SSF50978">
    <property type="entry name" value="WD40 repeat-like"/>
    <property type="match status" value="1"/>
</dbReference>
<dbReference type="eggNOG" id="KOG4378">
    <property type="taxonomic scope" value="Eukaryota"/>
</dbReference>